<evidence type="ECO:0000259" key="1">
    <source>
        <dbReference type="Pfam" id="PF14021"/>
    </source>
</evidence>
<evidence type="ECO:0000313" key="2">
    <source>
        <dbReference type="EMBL" id="KIY62029.1"/>
    </source>
</evidence>
<reference evidence="2 3" key="1">
    <citation type="journal article" date="2015" name="Fungal Genet. Biol.">
        <title>Evolution of novel wood decay mechanisms in Agaricales revealed by the genome sequences of Fistulina hepatica and Cylindrobasidium torrendii.</title>
        <authorList>
            <person name="Floudas D."/>
            <person name="Held B.W."/>
            <person name="Riley R."/>
            <person name="Nagy L.G."/>
            <person name="Koehler G."/>
            <person name="Ransdell A.S."/>
            <person name="Younus H."/>
            <person name="Chow J."/>
            <person name="Chiniquy J."/>
            <person name="Lipzen A."/>
            <person name="Tritt A."/>
            <person name="Sun H."/>
            <person name="Haridas S."/>
            <person name="LaButti K."/>
            <person name="Ohm R.A."/>
            <person name="Kues U."/>
            <person name="Blanchette R.A."/>
            <person name="Grigoriev I.V."/>
            <person name="Minto R.E."/>
            <person name="Hibbett D.S."/>
        </authorList>
    </citation>
    <scope>NUCLEOTIDE SEQUENCE [LARGE SCALE GENOMIC DNA]</scope>
    <source>
        <strain evidence="2 3">FP15055 ss-10</strain>
    </source>
</reference>
<accession>A0A0D7AVZ8</accession>
<dbReference type="Proteomes" id="UP000054007">
    <property type="component" value="Unassembled WGS sequence"/>
</dbReference>
<dbReference type="InterPro" id="IPR053024">
    <property type="entry name" value="Fungal_surface_NADase"/>
</dbReference>
<dbReference type="GO" id="GO:0050135">
    <property type="term" value="F:NADP+ nucleosidase activity"/>
    <property type="evidence" value="ECO:0007669"/>
    <property type="project" value="InterPro"/>
</dbReference>
<dbReference type="AlphaFoldDB" id="A0A0D7AVZ8"/>
<evidence type="ECO:0000313" key="3">
    <source>
        <dbReference type="Proteomes" id="UP000054007"/>
    </source>
</evidence>
<organism evidence="2 3">
    <name type="scientific">Cylindrobasidium torrendii FP15055 ss-10</name>
    <dbReference type="NCBI Taxonomy" id="1314674"/>
    <lineage>
        <taxon>Eukaryota</taxon>
        <taxon>Fungi</taxon>
        <taxon>Dikarya</taxon>
        <taxon>Basidiomycota</taxon>
        <taxon>Agaricomycotina</taxon>
        <taxon>Agaricomycetes</taxon>
        <taxon>Agaricomycetidae</taxon>
        <taxon>Agaricales</taxon>
        <taxon>Marasmiineae</taxon>
        <taxon>Physalacriaceae</taxon>
        <taxon>Cylindrobasidium</taxon>
    </lineage>
</organism>
<dbReference type="EMBL" id="KN880834">
    <property type="protein sequence ID" value="KIY62029.1"/>
    <property type="molecule type" value="Genomic_DNA"/>
</dbReference>
<dbReference type="Pfam" id="PF14021">
    <property type="entry name" value="TNT"/>
    <property type="match status" value="1"/>
</dbReference>
<keyword evidence="3" id="KW-1185">Reference proteome</keyword>
<gene>
    <name evidence="2" type="ORF">CYLTODRAFT_427224</name>
</gene>
<protein>
    <recommendedName>
        <fullName evidence="1">TNT domain-containing protein</fullName>
    </recommendedName>
</protein>
<feature type="domain" description="TNT" evidence="1">
    <location>
        <begin position="2"/>
        <end position="91"/>
    </location>
</feature>
<dbReference type="InterPro" id="IPR025331">
    <property type="entry name" value="TNT"/>
</dbReference>
<proteinExistence type="predicted"/>
<dbReference type="PANTHER" id="PTHR42059:SF1">
    <property type="entry name" value="TNT DOMAIN-CONTAINING PROTEIN"/>
    <property type="match status" value="1"/>
</dbReference>
<name>A0A0D7AVZ8_9AGAR</name>
<dbReference type="OrthoDB" id="2923349at2759"/>
<sequence>MVLDRFGSEYGSFLSPAAAPYNQRALPPSNLDWPNENPAVPFNYHKYVVRVEFDVLSGPIAPWFGQPGQGTQYKAYNRVMDLEAGGYLEEVDLGSG</sequence>
<dbReference type="PANTHER" id="PTHR42059">
    <property type="entry name" value="TNT DOMAIN-CONTAINING PROTEIN"/>
    <property type="match status" value="1"/>
</dbReference>